<proteinExistence type="predicted"/>
<organism evidence="1 2">
    <name type="scientific">Marchantia polymorpha subsp. ruderalis</name>
    <dbReference type="NCBI Taxonomy" id="1480154"/>
    <lineage>
        <taxon>Eukaryota</taxon>
        <taxon>Viridiplantae</taxon>
        <taxon>Streptophyta</taxon>
        <taxon>Embryophyta</taxon>
        <taxon>Marchantiophyta</taxon>
        <taxon>Marchantiopsida</taxon>
        <taxon>Marchantiidae</taxon>
        <taxon>Marchantiales</taxon>
        <taxon>Marchantiaceae</taxon>
        <taxon>Marchantia</taxon>
    </lineage>
</organism>
<keyword evidence="2" id="KW-1185">Reference proteome</keyword>
<accession>A0A176WRY3</accession>
<sequence length="165" mass="19498">MLIPIHLRGAIMIEELKSNFIRDINDKLEDIQSDRFHLVKEEELFSYEHPWPLINGHTEVIQERARELLWESDVEAVVNEIRQERMQQLDSLQRGLIEVNNDLIHSYPENENRVTSSNFLDMKDSNQPSSRCLSRTSTNVKDPATRVLLERMDQDECTYACWNNR</sequence>
<comment type="caution">
    <text evidence="1">The sequence shown here is derived from an EMBL/GenBank/DDBJ whole genome shotgun (WGS) entry which is preliminary data.</text>
</comment>
<dbReference type="Proteomes" id="UP000077202">
    <property type="component" value="Unassembled WGS sequence"/>
</dbReference>
<dbReference type="AlphaFoldDB" id="A0A176WRY3"/>
<gene>
    <name evidence="1" type="ORF">AXG93_4686s1000</name>
</gene>
<evidence type="ECO:0000313" key="2">
    <source>
        <dbReference type="Proteomes" id="UP000077202"/>
    </source>
</evidence>
<evidence type="ECO:0000313" key="1">
    <source>
        <dbReference type="EMBL" id="OAE35888.1"/>
    </source>
</evidence>
<dbReference type="EMBL" id="LVLJ01000050">
    <property type="protein sequence ID" value="OAE35888.1"/>
    <property type="molecule type" value="Genomic_DNA"/>
</dbReference>
<name>A0A176WRY3_MARPO</name>
<protein>
    <submittedName>
        <fullName evidence="1">Uncharacterized protein</fullName>
    </submittedName>
</protein>
<reference evidence="1" key="1">
    <citation type="submission" date="2016-03" db="EMBL/GenBank/DDBJ databases">
        <title>Mechanisms controlling the formation of the plant cell surface in tip-growing cells are functionally conserved among land plants.</title>
        <authorList>
            <person name="Honkanen S."/>
            <person name="Jones V.A."/>
            <person name="Morieri G."/>
            <person name="Champion C."/>
            <person name="Hetherington A.J."/>
            <person name="Kelly S."/>
            <person name="Saint-Marcoux D."/>
            <person name="Proust H."/>
            <person name="Prescott H."/>
            <person name="Dolan L."/>
        </authorList>
    </citation>
    <scope>NUCLEOTIDE SEQUENCE [LARGE SCALE GENOMIC DNA]</scope>
    <source>
        <tissue evidence="1">Whole gametophyte</tissue>
    </source>
</reference>